<comment type="cofactor">
    <cofactor evidence="1 12">
        <name>Mg(2+)</name>
        <dbReference type="ChEBI" id="CHEBI:18420"/>
    </cofactor>
</comment>
<comment type="catalytic activity">
    <reaction evidence="11">
        <text>IMP + H2O = inosine + phosphate</text>
        <dbReference type="Rhea" id="RHEA:27718"/>
        <dbReference type="ChEBI" id="CHEBI:15377"/>
        <dbReference type="ChEBI" id="CHEBI:17596"/>
        <dbReference type="ChEBI" id="CHEBI:43474"/>
        <dbReference type="ChEBI" id="CHEBI:58053"/>
        <dbReference type="EC" id="3.1.3.99"/>
    </reaction>
</comment>
<dbReference type="InterPro" id="IPR009453">
    <property type="entry name" value="ISN1"/>
</dbReference>
<evidence type="ECO:0000256" key="1">
    <source>
        <dbReference type="ARBA" id="ARBA00001946"/>
    </source>
</evidence>
<dbReference type="EMBL" id="HE580269">
    <property type="protein sequence ID" value="CCD23784.1"/>
    <property type="molecule type" value="Genomic_DNA"/>
</dbReference>
<dbReference type="PANTHER" id="PTHR28213">
    <property type="entry name" value="IMP-SPECIFIC 5'-NUCLEOTIDASE 1"/>
    <property type="match status" value="1"/>
</dbReference>
<dbReference type="InterPro" id="IPR036412">
    <property type="entry name" value="HAD-like_sf"/>
</dbReference>
<evidence type="ECO:0000256" key="11">
    <source>
        <dbReference type="ARBA" id="ARBA00047413"/>
    </source>
</evidence>
<dbReference type="OMA" id="WGVLACQ"/>
<organism evidence="14 15">
    <name type="scientific">Naumovozyma dairenensis (strain ATCC 10597 / BCRC 20456 / CBS 421 / NBRC 0211 / NRRL Y-12639)</name>
    <name type="common">Saccharomyces dairenensis</name>
    <dbReference type="NCBI Taxonomy" id="1071378"/>
    <lineage>
        <taxon>Eukaryota</taxon>
        <taxon>Fungi</taxon>
        <taxon>Dikarya</taxon>
        <taxon>Ascomycota</taxon>
        <taxon>Saccharomycotina</taxon>
        <taxon>Saccharomycetes</taxon>
        <taxon>Saccharomycetales</taxon>
        <taxon>Saccharomycetaceae</taxon>
        <taxon>Naumovozyma</taxon>
    </lineage>
</organism>
<dbReference type="GO" id="GO:0000287">
    <property type="term" value="F:magnesium ion binding"/>
    <property type="evidence" value="ECO:0007669"/>
    <property type="project" value="InterPro"/>
</dbReference>
<evidence type="ECO:0000256" key="10">
    <source>
        <dbReference type="ARBA" id="ARBA00023080"/>
    </source>
</evidence>
<feature type="compositionally biased region" description="Acidic residues" evidence="13">
    <location>
        <begin position="128"/>
        <end position="141"/>
    </location>
</feature>
<dbReference type="STRING" id="1071378.G0W7M3"/>
<dbReference type="KEGG" id="ndi:NDAI_0C01230"/>
<dbReference type="Pfam" id="PF06437">
    <property type="entry name" value="ISN1"/>
    <property type="match status" value="1"/>
</dbReference>
<comment type="subunit">
    <text evidence="3 12">Homotetramer.</text>
</comment>
<dbReference type="GeneID" id="11496399"/>
<keyword evidence="15" id="KW-1185">Reference proteome</keyword>
<dbReference type="PIRSF" id="PIRSF028836">
    <property type="entry name" value="ISN1"/>
    <property type="match status" value="1"/>
</dbReference>
<keyword evidence="7 12" id="KW-0378">Hydrolase</keyword>
<evidence type="ECO:0000313" key="15">
    <source>
        <dbReference type="Proteomes" id="UP000000689"/>
    </source>
</evidence>
<dbReference type="SUPFAM" id="SSF56784">
    <property type="entry name" value="HAD-like"/>
    <property type="match status" value="1"/>
</dbReference>
<sequence length="511" mass="58809">MSCPKPGRHNKIEKKEENNRYRQSTTATALIRNRKRSRENMSSRYRVEYHLKSHRKDEFIDWIKGLLAAPFVLHAISNISSQDDNDDDLVTTQRVKSQYADIFKDIERLIQNKIEFDQAFQNELENTNNDEEENANNDDSDAERGDVETKKTYAIMGKSRLNLLVPSIGTFFTELPLEEAFLSDDYRKRISARRMVAPSFNDIRNILNTAQILHFIKQRKIKNGNRLKLVTFDGDVTLYEDGGSLFDTNPVIPYILKLLKCDIRVGIVTAAGYDDASTYERRLKGLINALHNSESLTVKQKSNLTIMGGESNYLFRYYENEDQSDSFGFIAIEKEEWMLPVMEDWSQKNIEMTLDFAERTLTNLKRRLNIPKEVPIIRKKRAVGIVPGRRYDERLQSNVPVKLAREQLEEIVLTLQNNLESFPPSNHIQFSCFDGGSDVWCDIGGKNLGITTLQHYYDPTNPIKPRETLHVGDQFAPMGSANDFKARLAGCTLWIASPQETVDILHRLIES</sequence>
<dbReference type="AlphaFoldDB" id="G0W7M3"/>
<dbReference type="HOGENOM" id="CLU_031816_1_0_1"/>
<dbReference type="GO" id="GO:0071590">
    <property type="term" value="P:nicotinamide riboside biosynthetic process"/>
    <property type="evidence" value="ECO:0007669"/>
    <property type="project" value="EnsemblFungi"/>
</dbReference>
<gene>
    <name evidence="14" type="primary">NDAI0C01230</name>
    <name evidence="14" type="ordered locus">NDAI_0C01230</name>
</gene>
<reference evidence="14 15" key="1">
    <citation type="journal article" date="2011" name="Proc. Natl. Acad. Sci. U.S.A.">
        <title>Evolutionary erosion of yeast sex chromosomes by mating-type switching accidents.</title>
        <authorList>
            <person name="Gordon J.L."/>
            <person name="Armisen D."/>
            <person name="Proux-Wera E."/>
            <person name="Oheigeartaigh S.S."/>
            <person name="Byrne K.P."/>
            <person name="Wolfe K.H."/>
        </authorList>
    </citation>
    <scope>NUCLEOTIDE SEQUENCE [LARGE SCALE GENOMIC DNA]</scope>
    <source>
        <strain evidence="15">ATCC 10597 / BCRC 20456 / CBS 421 / NBRC 0211 / NRRL Y-12639</strain>
    </source>
</reference>
<dbReference type="GO" id="GO:0008253">
    <property type="term" value="F:5'-nucleotidase activity"/>
    <property type="evidence" value="ECO:0007669"/>
    <property type="project" value="EnsemblFungi"/>
</dbReference>
<dbReference type="PANTHER" id="PTHR28213:SF1">
    <property type="entry name" value="IMP-SPECIFIC 5'-NUCLEOTIDASE 1"/>
    <property type="match status" value="1"/>
</dbReference>
<proteinExistence type="inferred from homology"/>
<name>G0W7M3_NAUDC</name>
<evidence type="ECO:0000256" key="5">
    <source>
        <dbReference type="ARBA" id="ARBA00022723"/>
    </source>
</evidence>
<keyword evidence="8" id="KW-0067">ATP-binding</keyword>
<dbReference type="eggNOG" id="ENOG502QR24">
    <property type="taxonomic scope" value="Eukaryota"/>
</dbReference>
<dbReference type="GO" id="GO:0071592">
    <property type="term" value="P:nicotinic acid riboside biosynthetic process"/>
    <property type="evidence" value="ECO:0007669"/>
    <property type="project" value="EnsemblFungi"/>
</dbReference>
<evidence type="ECO:0000256" key="4">
    <source>
        <dbReference type="ARBA" id="ARBA00015544"/>
    </source>
</evidence>
<evidence type="ECO:0000256" key="13">
    <source>
        <dbReference type="SAM" id="MobiDB-lite"/>
    </source>
</evidence>
<evidence type="ECO:0000256" key="3">
    <source>
        <dbReference type="ARBA" id="ARBA00011881"/>
    </source>
</evidence>
<dbReference type="OrthoDB" id="185373at2759"/>
<keyword evidence="5" id="KW-0479">Metal-binding</keyword>
<keyword evidence="6" id="KW-0547">Nucleotide-binding</keyword>
<evidence type="ECO:0000256" key="6">
    <source>
        <dbReference type="ARBA" id="ARBA00022741"/>
    </source>
</evidence>
<evidence type="ECO:0000256" key="8">
    <source>
        <dbReference type="ARBA" id="ARBA00022840"/>
    </source>
</evidence>
<feature type="region of interest" description="Disordered" evidence="13">
    <location>
        <begin position="126"/>
        <end position="147"/>
    </location>
</feature>
<dbReference type="EC" id="3.1.3.-" evidence="12"/>
<accession>G0W7M3</accession>
<protein>
    <recommendedName>
        <fullName evidence="4 12">IMP-specific 5'-nucleotidase 1</fullName>
        <ecNumber evidence="12">3.1.3.-</ecNumber>
    </recommendedName>
</protein>
<comment type="function">
    <text evidence="12">IMP-specific 5'-nucleotidase involved in IMP (inositol monophosphate) degradation.</text>
</comment>
<evidence type="ECO:0000256" key="9">
    <source>
        <dbReference type="ARBA" id="ARBA00022842"/>
    </source>
</evidence>
<dbReference type="GO" id="GO:0005524">
    <property type="term" value="F:ATP binding"/>
    <property type="evidence" value="ECO:0007669"/>
    <property type="project" value="UniProtKB-KW"/>
</dbReference>
<dbReference type="RefSeq" id="XP_003669027.1">
    <property type="nucleotide sequence ID" value="XM_003668979.1"/>
</dbReference>
<evidence type="ECO:0000256" key="12">
    <source>
        <dbReference type="PIRNR" id="PIRNR028836"/>
    </source>
</evidence>
<dbReference type="Proteomes" id="UP000000689">
    <property type="component" value="Chromosome 3"/>
</dbReference>
<evidence type="ECO:0000256" key="2">
    <source>
        <dbReference type="ARBA" id="ARBA00005307"/>
    </source>
</evidence>
<comment type="similarity">
    <text evidence="2 12">Belongs to the ISN1 family.</text>
</comment>
<dbReference type="GO" id="GO:0009117">
    <property type="term" value="P:nucleotide metabolic process"/>
    <property type="evidence" value="ECO:0007669"/>
    <property type="project" value="UniProtKB-KW"/>
</dbReference>
<keyword evidence="9 12" id="KW-0460">Magnesium</keyword>
<feature type="compositionally biased region" description="Basic residues" evidence="13">
    <location>
        <begin position="1"/>
        <end position="12"/>
    </location>
</feature>
<feature type="region of interest" description="Disordered" evidence="13">
    <location>
        <begin position="1"/>
        <end position="25"/>
    </location>
</feature>
<keyword evidence="10 12" id="KW-0546">Nucleotide metabolism</keyword>
<evidence type="ECO:0000313" key="14">
    <source>
        <dbReference type="EMBL" id="CCD23784.1"/>
    </source>
</evidence>
<evidence type="ECO:0000256" key="7">
    <source>
        <dbReference type="ARBA" id="ARBA00022801"/>
    </source>
</evidence>
<dbReference type="GO" id="GO:0006190">
    <property type="term" value="P:inosine salvage"/>
    <property type="evidence" value="ECO:0007669"/>
    <property type="project" value="EnsemblFungi"/>
</dbReference>